<dbReference type="RefSeq" id="WP_045429482.1">
    <property type="nucleotide sequence ID" value="NZ_CP015641.1"/>
</dbReference>
<reference evidence="2 3" key="1">
    <citation type="submission" date="2016-05" db="EMBL/GenBank/DDBJ databases">
        <title>Genome sequence of Pseudomonas stutzeri 273 and identification of the exopolysaccharide biosynthesis locus.</title>
        <authorList>
            <person name="Wu S."/>
            <person name="Sun C."/>
        </authorList>
    </citation>
    <scope>NUCLEOTIDE SEQUENCE [LARGE SCALE GENOMIC DNA]</scope>
    <source>
        <strain evidence="2 3">273</strain>
    </source>
</reference>
<gene>
    <name evidence="2" type="ORF">PS273GM_13945</name>
</gene>
<evidence type="ECO:0000313" key="2">
    <source>
        <dbReference type="EMBL" id="ANF26175.1"/>
    </source>
</evidence>
<sequence>MSNPLDKAGAKAPPIIGSGCTQRYDPDQMGPELGTDFPDAETLWKRYLNALDGAAGDTPIDDAEPSSSMPAG</sequence>
<name>A0A172WSB2_STUST</name>
<evidence type="ECO:0000313" key="3">
    <source>
        <dbReference type="Proteomes" id="UP000077787"/>
    </source>
</evidence>
<dbReference type="Proteomes" id="UP000077787">
    <property type="component" value="Chromosome"/>
</dbReference>
<dbReference type="EMBL" id="CP015641">
    <property type="protein sequence ID" value="ANF26175.1"/>
    <property type="molecule type" value="Genomic_DNA"/>
</dbReference>
<accession>A0A172WSB2</accession>
<feature type="region of interest" description="Disordered" evidence="1">
    <location>
        <begin position="1"/>
        <end position="35"/>
    </location>
</feature>
<evidence type="ECO:0000256" key="1">
    <source>
        <dbReference type="SAM" id="MobiDB-lite"/>
    </source>
</evidence>
<dbReference type="OrthoDB" id="6966321at2"/>
<protein>
    <submittedName>
        <fullName evidence="2">Uncharacterized protein</fullName>
    </submittedName>
</protein>
<proteinExistence type="predicted"/>
<feature type="region of interest" description="Disordered" evidence="1">
    <location>
        <begin position="53"/>
        <end position="72"/>
    </location>
</feature>
<organism evidence="2 3">
    <name type="scientific">Stutzerimonas stutzeri</name>
    <name type="common">Pseudomonas stutzeri</name>
    <dbReference type="NCBI Taxonomy" id="316"/>
    <lineage>
        <taxon>Bacteria</taxon>
        <taxon>Pseudomonadati</taxon>
        <taxon>Pseudomonadota</taxon>
        <taxon>Gammaproteobacteria</taxon>
        <taxon>Pseudomonadales</taxon>
        <taxon>Pseudomonadaceae</taxon>
        <taxon>Stutzerimonas</taxon>
    </lineage>
</organism>
<dbReference type="AlphaFoldDB" id="A0A172WSB2"/>